<comment type="caution">
    <text evidence="5">The sequence shown here is derived from an EMBL/GenBank/DDBJ whole genome shotgun (WGS) entry which is preliminary data.</text>
</comment>
<evidence type="ECO:0000313" key="6">
    <source>
        <dbReference type="Proteomes" id="UP000886469"/>
    </source>
</evidence>
<reference evidence="5" key="1">
    <citation type="submission" date="2019-03" db="EMBL/GenBank/DDBJ databases">
        <title>Metabolic reconstructions from genomes of highly enriched 'Candidatus Accumulibacter' and 'Candidatus Competibacter' bioreactor populations.</title>
        <authorList>
            <person name="Annavajhala M.K."/>
            <person name="Welles L."/>
            <person name="Abbas B."/>
            <person name="Sorokin D."/>
            <person name="Park H."/>
            <person name="Van Loosdrecht M."/>
            <person name="Chandran K."/>
        </authorList>
    </citation>
    <scope>NUCLEOTIDE SEQUENCE</scope>
    <source>
        <strain evidence="5">SBR_L</strain>
    </source>
</reference>
<dbReference type="Pfam" id="PF00069">
    <property type="entry name" value="Pkinase"/>
    <property type="match status" value="1"/>
</dbReference>
<gene>
    <name evidence="5" type="ORF">E4Q08_02865</name>
</gene>
<feature type="binding site" evidence="3">
    <location>
        <position position="51"/>
    </location>
    <ligand>
        <name>ATP</name>
        <dbReference type="ChEBI" id="CHEBI:30616"/>
    </ligand>
</feature>
<feature type="domain" description="Protein kinase" evidence="4">
    <location>
        <begin position="22"/>
        <end position="198"/>
    </location>
</feature>
<dbReference type="SUPFAM" id="SSF56112">
    <property type="entry name" value="Protein kinase-like (PK-like)"/>
    <property type="match status" value="1"/>
</dbReference>
<keyword evidence="5" id="KW-0418">Kinase</keyword>
<dbReference type="InterPro" id="IPR045269">
    <property type="entry name" value="Atg1-like"/>
</dbReference>
<sequence>MPHIVEQKPVNSDQTSALTSHFSEIELIGEGMTSKVFKALDKKTGTTVAIKVLNPHLKTDKISLERFKREIQITRAIHHPNVISIYDLAVRGDLNYLVMEFIDGMSLKDYIKLHSPLSIQTVVSVITQLLDALSLCHSKSVIHRDLKPQNIMITADGNIKILDFGIARMTALSDLTQVGTSLGSPEYMAPELFCRQCV</sequence>
<dbReference type="RefSeq" id="WP_169069261.1">
    <property type="nucleotide sequence ID" value="NZ_SPMX01000006.1"/>
</dbReference>
<evidence type="ECO:0000256" key="3">
    <source>
        <dbReference type="PROSITE-ProRule" id="PRU10141"/>
    </source>
</evidence>
<dbReference type="InterPro" id="IPR017441">
    <property type="entry name" value="Protein_kinase_ATP_BS"/>
</dbReference>
<dbReference type="InterPro" id="IPR011009">
    <property type="entry name" value="Kinase-like_dom_sf"/>
</dbReference>
<dbReference type="SMART" id="SM00220">
    <property type="entry name" value="S_TKc"/>
    <property type="match status" value="1"/>
</dbReference>
<dbReference type="PROSITE" id="PS00107">
    <property type="entry name" value="PROTEIN_KINASE_ATP"/>
    <property type="match status" value="1"/>
</dbReference>
<keyword evidence="6" id="KW-1185">Reference proteome</keyword>
<dbReference type="InterPro" id="IPR008271">
    <property type="entry name" value="Ser/Thr_kinase_AS"/>
</dbReference>
<evidence type="ECO:0000259" key="4">
    <source>
        <dbReference type="PROSITE" id="PS50011"/>
    </source>
</evidence>
<organism evidence="5 6">
    <name type="scientific">Candidatus Accumulibacter contiguus</name>
    <dbReference type="NCBI Taxonomy" id="2954381"/>
    <lineage>
        <taxon>Bacteria</taxon>
        <taxon>Pseudomonadati</taxon>
        <taxon>Pseudomonadota</taxon>
        <taxon>Betaproteobacteria</taxon>
        <taxon>Candidatus Accumulibacter</taxon>
    </lineage>
</organism>
<evidence type="ECO:0000256" key="1">
    <source>
        <dbReference type="ARBA" id="ARBA00022741"/>
    </source>
</evidence>
<evidence type="ECO:0000313" key="5">
    <source>
        <dbReference type="EMBL" id="NMQ04275.1"/>
    </source>
</evidence>
<dbReference type="CDD" id="cd14014">
    <property type="entry name" value="STKc_PknB_like"/>
    <property type="match status" value="1"/>
</dbReference>
<dbReference type="GO" id="GO:0004674">
    <property type="term" value="F:protein serine/threonine kinase activity"/>
    <property type="evidence" value="ECO:0007669"/>
    <property type="project" value="UniProtKB-KW"/>
</dbReference>
<dbReference type="Gene3D" id="1.10.510.10">
    <property type="entry name" value="Transferase(Phosphotransferase) domain 1"/>
    <property type="match status" value="1"/>
</dbReference>
<dbReference type="PROSITE" id="PS00108">
    <property type="entry name" value="PROTEIN_KINASE_ST"/>
    <property type="match status" value="1"/>
</dbReference>
<keyword evidence="1 3" id="KW-0547">Nucleotide-binding</keyword>
<dbReference type="EMBL" id="SPMX01000006">
    <property type="protein sequence ID" value="NMQ04275.1"/>
    <property type="molecule type" value="Genomic_DNA"/>
</dbReference>
<keyword evidence="5" id="KW-0808">Transferase</keyword>
<dbReference type="InterPro" id="IPR000719">
    <property type="entry name" value="Prot_kinase_dom"/>
</dbReference>
<dbReference type="PROSITE" id="PS50011">
    <property type="entry name" value="PROTEIN_KINASE_DOM"/>
    <property type="match status" value="1"/>
</dbReference>
<dbReference type="PANTHER" id="PTHR24348">
    <property type="entry name" value="SERINE/THREONINE-PROTEIN KINASE UNC-51-RELATED"/>
    <property type="match status" value="1"/>
</dbReference>
<dbReference type="Proteomes" id="UP000886469">
    <property type="component" value="Unassembled WGS sequence"/>
</dbReference>
<name>A0ABX1T6S4_9PROT</name>
<keyword evidence="5" id="KW-0723">Serine/threonine-protein kinase</keyword>
<protein>
    <submittedName>
        <fullName evidence="5">Serine/threonine protein kinase</fullName>
    </submittedName>
</protein>
<keyword evidence="2 3" id="KW-0067">ATP-binding</keyword>
<dbReference type="PANTHER" id="PTHR24348:SF71">
    <property type="entry name" value="PROTEIN KINASE DOMAIN-CONTAINING PROTEIN"/>
    <property type="match status" value="1"/>
</dbReference>
<evidence type="ECO:0000256" key="2">
    <source>
        <dbReference type="ARBA" id="ARBA00022840"/>
    </source>
</evidence>
<proteinExistence type="predicted"/>
<accession>A0ABX1T6S4</accession>